<reference evidence="4" key="1">
    <citation type="submission" date="2016-10" db="EMBL/GenBank/DDBJ databases">
        <authorList>
            <person name="Varghese N."/>
            <person name="Submissions S."/>
        </authorList>
    </citation>
    <scope>NUCLEOTIDE SEQUENCE [LARGE SCALE GENOMIC DNA]</scope>
    <source>
        <strain evidence="4">IBRC-M 10043</strain>
    </source>
</reference>
<feature type="transmembrane region" description="Helical" evidence="2">
    <location>
        <begin position="577"/>
        <end position="596"/>
    </location>
</feature>
<evidence type="ECO:0000313" key="4">
    <source>
        <dbReference type="Proteomes" id="UP000198775"/>
    </source>
</evidence>
<feature type="region of interest" description="Disordered" evidence="1">
    <location>
        <begin position="1"/>
        <end position="44"/>
    </location>
</feature>
<keyword evidence="2" id="KW-0812">Transmembrane</keyword>
<feature type="region of interest" description="Disordered" evidence="1">
    <location>
        <begin position="57"/>
        <end position="78"/>
    </location>
</feature>
<dbReference type="AlphaFoldDB" id="A0A1H8WP64"/>
<name>A0A1H8WP64_9EURY</name>
<feature type="compositionally biased region" description="Basic and acidic residues" evidence="1">
    <location>
        <begin position="20"/>
        <end position="29"/>
    </location>
</feature>
<keyword evidence="2" id="KW-1133">Transmembrane helix</keyword>
<organism evidence="3 4">
    <name type="scientific">Halorientalis persicus</name>
    <dbReference type="NCBI Taxonomy" id="1367881"/>
    <lineage>
        <taxon>Archaea</taxon>
        <taxon>Methanobacteriati</taxon>
        <taxon>Methanobacteriota</taxon>
        <taxon>Stenosarchaea group</taxon>
        <taxon>Halobacteria</taxon>
        <taxon>Halobacteriales</taxon>
        <taxon>Haloarculaceae</taxon>
        <taxon>Halorientalis</taxon>
    </lineage>
</organism>
<keyword evidence="2" id="KW-0472">Membrane</keyword>
<gene>
    <name evidence="3" type="ORF">SAMN05216388_10684</name>
</gene>
<evidence type="ECO:0000256" key="1">
    <source>
        <dbReference type="SAM" id="MobiDB-lite"/>
    </source>
</evidence>
<feature type="transmembrane region" description="Helical" evidence="2">
    <location>
        <begin position="645"/>
        <end position="664"/>
    </location>
</feature>
<dbReference type="Proteomes" id="UP000198775">
    <property type="component" value="Unassembled WGS sequence"/>
</dbReference>
<evidence type="ECO:0000256" key="2">
    <source>
        <dbReference type="SAM" id="Phobius"/>
    </source>
</evidence>
<proteinExistence type="predicted"/>
<feature type="transmembrane region" description="Helical" evidence="2">
    <location>
        <begin position="671"/>
        <end position="688"/>
    </location>
</feature>
<feature type="compositionally biased region" description="Polar residues" evidence="1">
    <location>
        <begin position="57"/>
        <end position="75"/>
    </location>
</feature>
<accession>A0A1H8WP64</accession>
<evidence type="ECO:0000313" key="3">
    <source>
        <dbReference type="EMBL" id="SEP29409.1"/>
    </source>
</evidence>
<feature type="transmembrane region" description="Helical" evidence="2">
    <location>
        <begin position="700"/>
        <end position="717"/>
    </location>
</feature>
<sequence length="742" mass="78930">MGISQSLDISGIPGGPVDLTLDKDDRTATEDPAVDLDNDGSADASYSGILRSGETATIETPSLATGPHTATTSPTAGPVDWTLDWTEIKALEDPSVSIDGNTAASYLGTLREGESATDPITLNLGSNNLSWGATTAGGGFSANVSWAEVSHTEDASVDVDEDGSYEINHVGTLSPGSIQTFDAPGLTRSTSQLGVATNNATEVAVEAQYCEVTQTENPTVEVNGHETSELGQLTDGETVQLDTDPSWINSGTNRINVSLGDGTLSADAPQSEVDLDYQHESVDNQTVQYTAQRWTERYNVSRTWLSDQTSASLTIPFKDTVLSIRDVEKRVGSNDWTELQSSDYALDGSRLTVQLGSINKNTEVGVRVNASRVRVNNGSIHVQEATEQGRKLDTQIAIDEWSEDSYIQLPQREDNLIAYAYNESWSGPTDEMRVTADGERRLRLPNALEGGQTRIATIPVEAAPETGDVVISVGQPSATEPKFVVQPGQTQGDDVDFTFTGAADGTDYILYSQSNGIVRDSGTAQSPLTLSDDDSDETLQFLVDEGEVGGPDDDTGGPLTLGNAPAVAVAQAQANPLGALLVAIIALTVLLGAYWAAKRRRRPRKGWLGDIASFVSTEVVLIGLSIIGIVAALRFNVLALPRPALFVGAVFGIELLGYLLLRYFGYFDWKIYGAASAIVAIASTQILVPEAVEQLLGSNALARTLPLVAAFGMYILYRAVEGWRRGQVTEIVVGGSGGDDQN</sequence>
<protein>
    <submittedName>
        <fullName evidence="3">Phosphatidylglycerophosphate synthase</fullName>
    </submittedName>
</protein>
<keyword evidence="4" id="KW-1185">Reference proteome</keyword>
<dbReference type="EMBL" id="FOCX01000068">
    <property type="protein sequence ID" value="SEP29409.1"/>
    <property type="molecule type" value="Genomic_DNA"/>
</dbReference>
<feature type="transmembrane region" description="Helical" evidence="2">
    <location>
        <begin position="608"/>
        <end position="633"/>
    </location>
</feature>